<dbReference type="Gene3D" id="3.40.50.720">
    <property type="entry name" value="NAD(P)-binding Rossmann-like Domain"/>
    <property type="match status" value="1"/>
</dbReference>
<dbReference type="InterPro" id="IPR002347">
    <property type="entry name" value="SDR_fam"/>
</dbReference>
<comment type="similarity">
    <text evidence="1 4">Belongs to the short-chain dehydrogenases/reductases (SDR) family.</text>
</comment>
<dbReference type="InterPro" id="IPR020904">
    <property type="entry name" value="Sc_DH/Rdtase_CS"/>
</dbReference>
<accession>A0A420YCM5</accession>
<dbReference type="PRINTS" id="PR00080">
    <property type="entry name" value="SDRFAMILY"/>
</dbReference>
<dbReference type="PROSITE" id="PS00061">
    <property type="entry name" value="ADH_SHORT"/>
    <property type="match status" value="1"/>
</dbReference>
<dbReference type="GO" id="GO:0016491">
    <property type="term" value="F:oxidoreductase activity"/>
    <property type="evidence" value="ECO:0007669"/>
    <property type="project" value="UniProtKB-KW"/>
</dbReference>
<organism evidence="5 6">
    <name type="scientific">Coniochaeta pulveracea</name>
    <dbReference type="NCBI Taxonomy" id="177199"/>
    <lineage>
        <taxon>Eukaryota</taxon>
        <taxon>Fungi</taxon>
        <taxon>Dikarya</taxon>
        <taxon>Ascomycota</taxon>
        <taxon>Pezizomycotina</taxon>
        <taxon>Sordariomycetes</taxon>
        <taxon>Sordariomycetidae</taxon>
        <taxon>Coniochaetales</taxon>
        <taxon>Coniochaetaceae</taxon>
        <taxon>Coniochaeta</taxon>
    </lineage>
</organism>
<evidence type="ECO:0000256" key="4">
    <source>
        <dbReference type="RuleBase" id="RU000363"/>
    </source>
</evidence>
<evidence type="ECO:0000313" key="5">
    <source>
        <dbReference type="EMBL" id="RKU45557.1"/>
    </source>
</evidence>
<dbReference type="CDD" id="cd05233">
    <property type="entry name" value="SDR_c"/>
    <property type="match status" value="1"/>
</dbReference>
<comment type="caution">
    <text evidence="5">The sequence shown here is derived from an EMBL/GenBank/DDBJ whole genome shotgun (WGS) entry which is preliminary data.</text>
</comment>
<dbReference type="Pfam" id="PF00106">
    <property type="entry name" value="adh_short"/>
    <property type="match status" value="1"/>
</dbReference>
<name>A0A420YCM5_9PEZI</name>
<dbReference type="AlphaFoldDB" id="A0A420YCM5"/>
<proteinExistence type="inferred from homology"/>
<dbReference type="FunFam" id="3.40.50.720:FF:000084">
    <property type="entry name" value="Short-chain dehydrogenase reductase"/>
    <property type="match status" value="1"/>
</dbReference>
<dbReference type="STRING" id="177199.A0A420YCM5"/>
<gene>
    <name evidence="5" type="ORF">DL546_006252</name>
</gene>
<evidence type="ECO:0000313" key="6">
    <source>
        <dbReference type="Proteomes" id="UP000275385"/>
    </source>
</evidence>
<protein>
    <submittedName>
        <fullName evidence="5">Uncharacterized protein</fullName>
    </submittedName>
</protein>
<dbReference type="PANTHER" id="PTHR43180:SF63">
    <property type="entry name" value="DEHYDROGENASE_REDUCTASE FAMILY PROTEIN, PUTATIVE (AFU_ORTHOLOGUE AFUA_6G03520)-RELATED"/>
    <property type="match status" value="1"/>
</dbReference>
<dbReference type="OrthoDB" id="417891at2759"/>
<keyword evidence="2" id="KW-0521">NADP</keyword>
<evidence type="ECO:0000256" key="1">
    <source>
        <dbReference type="ARBA" id="ARBA00006484"/>
    </source>
</evidence>
<dbReference type="EMBL" id="QVQW01000020">
    <property type="protein sequence ID" value="RKU45557.1"/>
    <property type="molecule type" value="Genomic_DNA"/>
</dbReference>
<dbReference type="Proteomes" id="UP000275385">
    <property type="component" value="Unassembled WGS sequence"/>
</dbReference>
<dbReference type="PRINTS" id="PR00081">
    <property type="entry name" value="GDHRDH"/>
</dbReference>
<keyword evidence="6" id="KW-1185">Reference proteome</keyword>
<reference evidence="5 6" key="1">
    <citation type="submission" date="2018-08" db="EMBL/GenBank/DDBJ databases">
        <title>Draft genome of the lignicolous fungus Coniochaeta pulveracea.</title>
        <authorList>
            <person name="Borstlap C.J."/>
            <person name="De Witt R.N."/>
            <person name="Botha A."/>
            <person name="Volschenk H."/>
        </authorList>
    </citation>
    <scope>NUCLEOTIDE SEQUENCE [LARGE SCALE GENOMIC DNA]</scope>
    <source>
        <strain evidence="5 6">CAB683</strain>
    </source>
</reference>
<dbReference type="PANTHER" id="PTHR43180">
    <property type="entry name" value="3-OXOACYL-(ACYL-CARRIER-PROTEIN) REDUCTASE (AFU_ORTHOLOGUE AFUA_6G11210)"/>
    <property type="match status" value="1"/>
</dbReference>
<evidence type="ECO:0000256" key="2">
    <source>
        <dbReference type="ARBA" id="ARBA00022857"/>
    </source>
</evidence>
<evidence type="ECO:0000256" key="3">
    <source>
        <dbReference type="ARBA" id="ARBA00023002"/>
    </source>
</evidence>
<dbReference type="SUPFAM" id="SSF51735">
    <property type="entry name" value="NAD(P)-binding Rossmann-fold domains"/>
    <property type="match status" value="1"/>
</dbReference>
<keyword evidence="3" id="KW-0560">Oxidoreductase</keyword>
<dbReference type="InterPro" id="IPR036291">
    <property type="entry name" value="NAD(P)-bd_dom_sf"/>
</dbReference>
<sequence length="264" mass="27884">MAITLSAAGKTAIITGAAGGLGKVIAETFLKAGANVAICDVNQQRLSSVEKEWSKDYSDRYLAVQADVTSEESVQSFFDKTVAKFGRVGILVNNAGIMDNFSPVGACEKALWDKVLAVNLTGPFITTKHAVIQMEKQSPPGGSIINIGSNASWRGMSSGVAYTVSKTGLLGLTKNTAGFYGPKGIYCQCLMLGAMMDTNIAESMMAGGNFHQEMYQAVSESQNKNMKTVGLAGVAKYVLFLTDDDVAKDGNGGCVTYNGNWPEA</sequence>